<keyword evidence="1" id="KW-0732">Signal</keyword>
<feature type="signal peptide" evidence="1">
    <location>
        <begin position="1"/>
        <end position="28"/>
    </location>
</feature>
<dbReference type="Proteomes" id="UP001195914">
    <property type="component" value="Unassembled WGS sequence"/>
</dbReference>
<sequence>MRYIASRFRFLFWLFALFANVAIRDADGFCCLPFLKQGKGSLRLFLAAPGYYVYRSSWCSPYIRKATNDDIVDNKYIYINLFSRQHHHAIEATELEDDPDNGRTNMVSYKVNHEKLPAQYRHATIGTVLYYSQILQEYKQYARRSVVTYKDDQDRLCVLIESFDATGERVSMRIFRVKRKMWWMKRVAADDMSVGISLLNVFRKENKSTEAEKQILNIKDSNCPIGMANTKSTDYDIIYNITAGQHTNRIGDIIFRTMPERLSPNTTDLFVWRYFKEGKRDEITYVVIAEVFQDYVYLKYYKCISPKDSHYELIDSFAAEGGYVIPSRERDPYVSLQSEDLSATLSCPKHVSVPDTYIFAYPDSHHYIMRPLSDSKIKVIKEVVVQGENRLELRSSYADGYTFVSFTDAYDAEKKNISLTSIGSRGFYVDGGILHLTKGHQSHALHADQHTVSILKYQIPIHYLGLGPFDMLRSKKAVEFNLEGYLDDEVLAAQVDTTTTFYTPSLYGAAAFHHCTFGSDLKLQLKKSYNTQVMYMEVGGKNMAVVFQAGLKEIGLYEIGDTSIKQYDARATFDFLKKHNMSAYEEITKNVKDPPITYVSLNLNDPIVDRNIETLVISTNVVSYVPSSANMRISSVIWDKEKLSFADSSDPMITIITNNYISYMLVDDVVHGSHKINRYLYAMEFKPDTKLRLIAKVSGDFEEGSVGSIRTTLQNTWYPLIPEKLPIISDAEDKRLGNATFTYNDVTMLFMPYWSEFALGNTNVGKWVVESTKGHRWRQVHSTKQGNEIKQTVYTMMPKGIAEQISVGKEGDIEENMTPYSRLLYSNPAQDSVLLLLDNYSSSDVSVMTSSIGLLTLTTLKPTNGRSFNPVVFGHHEIQLLSGFKCTQVMVSEGVDGLREINLDVITSGGNNVIMKFSQVDKESDMYEMQLDERTRVDFVDLNARMYYYESSLSNLDKIDFNVGNFPHYIRYLTLNPHTIYFTGYTMATGLEISYGPHKTNIPHAGASFHIWIRYPYKDTKTSMLYVQYNHNGSTTQTLFSIEDAAAAKELRLPSYGNCNWGPMSNMEFYTVNSVVARRALVSRELEAVNLDLSSSKRDARILKLKVDDATTLYTTLATSRSVIDSVEYKGVIIKGVPKQVVKHVYYSHSQNDDIILVVVHTVKSVVAKAYRFTPDNTFESVDHLGVDAGVHTTIHNVLTSIA</sequence>
<organism evidence="2 3">
    <name type="scientific">Babesia divergens</name>
    <dbReference type="NCBI Taxonomy" id="32595"/>
    <lineage>
        <taxon>Eukaryota</taxon>
        <taxon>Sar</taxon>
        <taxon>Alveolata</taxon>
        <taxon>Apicomplexa</taxon>
        <taxon>Aconoidasida</taxon>
        <taxon>Piroplasmida</taxon>
        <taxon>Babesiidae</taxon>
        <taxon>Babesia</taxon>
    </lineage>
</organism>
<gene>
    <name evidence="2" type="ORF">X943_001135</name>
</gene>
<reference evidence="2" key="1">
    <citation type="journal article" date="2014" name="Nucleic Acids Res.">
        <title>The evolutionary dynamics of variant antigen genes in Babesia reveal a history of genomic innovation underlying host-parasite interaction.</title>
        <authorList>
            <person name="Jackson A.P."/>
            <person name="Otto T.D."/>
            <person name="Darby A."/>
            <person name="Ramaprasad A."/>
            <person name="Xia D."/>
            <person name="Echaide I.E."/>
            <person name="Farber M."/>
            <person name="Gahlot S."/>
            <person name="Gamble J."/>
            <person name="Gupta D."/>
            <person name="Gupta Y."/>
            <person name="Jackson L."/>
            <person name="Malandrin L."/>
            <person name="Malas T.B."/>
            <person name="Moussa E."/>
            <person name="Nair M."/>
            <person name="Reid A.J."/>
            <person name="Sanders M."/>
            <person name="Sharma J."/>
            <person name="Tracey A."/>
            <person name="Quail M.A."/>
            <person name="Weir W."/>
            <person name="Wastling J.M."/>
            <person name="Hall N."/>
            <person name="Willadsen P."/>
            <person name="Lingelbach K."/>
            <person name="Shiels B."/>
            <person name="Tait A."/>
            <person name="Berriman M."/>
            <person name="Allred D.R."/>
            <person name="Pain A."/>
        </authorList>
    </citation>
    <scope>NUCLEOTIDE SEQUENCE</scope>
    <source>
        <strain evidence="2">1802A</strain>
    </source>
</reference>
<feature type="chain" id="PRO_5042084442" evidence="1">
    <location>
        <begin position="29"/>
        <end position="1203"/>
    </location>
</feature>
<evidence type="ECO:0000313" key="3">
    <source>
        <dbReference type="Proteomes" id="UP001195914"/>
    </source>
</evidence>
<dbReference type="AlphaFoldDB" id="A0AAD9GF98"/>
<reference evidence="2" key="2">
    <citation type="submission" date="2021-05" db="EMBL/GenBank/DDBJ databases">
        <authorList>
            <person name="Pain A."/>
        </authorList>
    </citation>
    <scope>NUCLEOTIDE SEQUENCE</scope>
    <source>
        <strain evidence="2">1802A</strain>
    </source>
</reference>
<name>A0AAD9GF98_BABDI</name>
<keyword evidence="3" id="KW-1185">Reference proteome</keyword>
<protein>
    <submittedName>
        <fullName evidence="2">Uncharacterized protein</fullName>
    </submittedName>
</protein>
<evidence type="ECO:0000313" key="2">
    <source>
        <dbReference type="EMBL" id="KAK1937346.1"/>
    </source>
</evidence>
<accession>A0AAD9GF98</accession>
<comment type="caution">
    <text evidence="2">The sequence shown here is derived from an EMBL/GenBank/DDBJ whole genome shotgun (WGS) entry which is preliminary data.</text>
</comment>
<dbReference type="EMBL" id="JAHBMH010000033">
    <property type="protein sequence ID" value="KAK1937346.1"/>
    <property type="molecule type" value="Genomic_DNA"/>
</dbReference>
<proteinExistence type="predicted"/>
<evidence type="ECO:0000256" key="1">
    <source>
        <dbReference type="SAM" id="SignalP"/>
    </source>
</evidence>